<organism evidence="1 2">
    <name type="scientific">Laribacter hongkongensis (strain HLHK9)</name>
    <dbReference type="NCBI Taxonomy" id="557598"/>
    <lineage>
        <taxon>Bacteria</taxon>
        <taxon>Pseudomonadati</taxon>
        <taxon>Pseudomonadota</taxon>
        <taxon>Betaproteobacteria</taxon>
        <taxon>Neisseriales</taxon>
        <taxon>Aquaspirillaceae</taxon>
        <taxon>Laribacter</taxon>
    </lineage>
</organism>
<proteinExistence type="predicted"/>
<accession>C1DBC5</accession>
<dbReference type="STRING" id="557598.LHK_00327"/>
<reference evidence="1 2" key="1">
    <citation type="journal article" date="2009" name="PLoS Genet.">
        <title>The complete genome and proteome of Laribacter hongkongensis reveal potential mechanisms for adaptations to different temperatures and habitats.</title>
        <authorList>
            <person name="Woo P.C."/>
            <person name="Lau S.K."/>
            <person name="Tse H."/>
            <person name="Teng J.L."/>
            <person name="Curreem S.O."/>
            <person name="Tsang A.K."/>
            <person name="Fan R.Y."/>
            <person name="Wong G.K."/>
            <person name="Huang Y."/>
            <person name="Loman N.J."/>
            <person name="Snyder L.A."/>
            <person name="Cai J.J."/>
            <person name="Huang J.D."/>
            <person name="Mak W."/>
            <person name="Pallen M.J."/>
            <person name="Lok S."/>
            <person name="Yuen K.Y."/>
        </authorList>
    </citation>
    <scope>NUCLEOTIDE SEQUENCE [LARGE SCALE GENOMIC DNA]</scope>
    <source>
        <strain evidence="1 2">HLHK9</strain>
    </source>
</reference>
<evidence type="ECO:0000313" key="2">
    <source>
        <dbReference type="Proteomes" id="UP000002010"/>
    </source>
</evidence>
<dbReference type="AlphaFoldDB" id="C1DBC5"/>
<name>C1DBC5_LARHH</name>
<dbReference type="EMBL" id="CP001154">
    <property type="protein sequence ID" value="ACO73322.1"/>
    <property type="molecule type" value="Genomic_DNA"/>
</dbReference>
<dbReference type="Proteomes" id="UP000002010">
    <property type="component" value="Chromosome"/>
</dbReference>
<protein>
    <submittedName>
        <fullName evidence="1">Uncharacterized protein</fullName>
    </submittedName>
</protein>
<dbReference type="HOGENOM" id="CLU_3272096_0_0_4"/>
<gene>
    <name evidence="1" type="ordered locus">LHK_00327</name>
</gene>
<sequence>MSFIRPLLWAGLGWAGLGWAGLGWAGKSVRAGTQRWQSGQA</sequence>
<keyword evidence="2" id="KW-1185">Reference proteome</keyword>
<dbReference type="KEGG" id="lhk:LHK_00327"/>
<evidence type="ECO:0000313" key="1">
    <source>
        <dbReference type="EMBL" id="ACO73322.1"/>
    </source>
</evidence>